<sequence>MDYCKSLCTKRIFIQMGR</sequence>
<name>A0A0A9FIT7_ARUDO</name>
<organism evidence="1">
    <name type="scientific">Arundo donax</name>
    <name type="common">Giant reed</name>
    <name type="synonym">Donax arundinaceus</name>
    <dbReference type="NCBI Taxonomy" id="35708"/>
    <lineage>
        <taxon>Eukaryota</taxon>
        <taxon>Viridiplantae</taxon>
        <taxon>Streptophyta</taxon>
        <taxon>Embryophyta</taxon>
        <taxon>Tracheophyta</taxon>
        <taxon>Spermatophyta</taxon>
        <taxon>Magnoliopsida</taxon>
        <taxon>Liliopsida</taxon>
        <taxon>Poales</taxon>
        <taxon>Poaceae</taxon>
        <taxon>PACMAD clade</taxon>
        <taxon>Arundinoideae</taxon>
        <taxon>Arundineae</taxon>
        <taxon>Arundo</taxon>
    </lineage>
</organism>
<evidence type="ECO:0000313" key="1">
    <source>
        <dbReference type="EMBL" id="JAE10041.1"/>
    </source>
</evidence>
<dbReference type="AlphaFoldDB" id="A0A0A9FIT7"/>
<proteinExistence type="predicted"/>
<reference evidence="1" key="2">
    <citation type="journal article" date="2015" name="Data Brief">
        <title>Shoot transcriptome of the giant reed, Arundo donax.</title>
        <authorList>
            <person name="Barrero R.A."/>
            <person name="Guerrero F.D."/>
            <person name="Moolhuijzen P."/>
            <person name="Goolsby J.A."/>
            <person name="Tidwell J."/>
            <person name="Bellgard S.E."/>
            <person name="Bellgard M.I."/>
        </authorList>
    </citation>
    <scope>NUCLEOTIDE SEQUENCE</scope>
    <source>
        <tissue evidence="1">Shoot tissue taken approximately 20 cm above the soil surface</tissue>
    </source>
</reference>
<accession>A0A0A9FIT7</accession>
<reference evidence="1" key="1">
    <citation type="submission" date="2014-09" db="EMBL/GenBank/DDBJ databases">
        <authorList>
            <person name="Magalhaes I.L.F."/>
            <person name="Oliveira U."/>
            <person name="Santos F.R."/>
            <person name="Vidigal T.H.D.A."/>
            <person name="Brescovit A.D."/>
            <person name="Santos A.J."/>
        </authorList>
    </citation>
    <scope>NUCLEOTIDE SEQUENCE</scope>
    <source>
        <tissue evidence="1">Shoot tissue taken approximately 20 cm above the soil surface</tissue>
    </source>
</reference>
<protein>
    <submittedName>
        <fullName evidence="1">Uncharacterized protein</fullName>
    </submittedName>
</protein>
<dbReference type="EMBL" id="GBRH01187855">
    <property type="protein sequence ID" value="JAE10041.1"/>
    <property type="molecule type" value="Transcribed_RNA"/>
</dbReference>